<evidence type="ECO:0000256" key="2">
    <source>
        <dbReference type="ARBA" id="ARBA00022730"/>
    </source>
</evidence>
<keyword evidence="3 6" id="KW-0694">RNA-binding</keyword>
<keyword evidence="4 6" id="KW-0689">Ribosomal protein</keyword>
<dbReference type="Gene3D" id="2.40.30.10">
    <property type="entry name" value="Translation factors"/>
    <property type="match status" value="1"/>
</dbReference>
<dbReference type="SUPFAM" id="SSF50447">
    <property type="entry name" value="Translation proteins"/>
    <property type="match status" value="1"/>
</dbReference>
<dbReference type="AlphaFoldDB" id="A0A0M0BV53"/>
<protein>
    <recommendedName>
        <fullName evidence="6">Large ribosomal subunit protein uL3</fullName>
    </recommendedName>
</protein>
<dbReference type="GO" id="GO:0003735">
    <property type="term" value="F:structural constituent of ribosome"/>
    <property type="evidence" value="ECO:0007669"/>
    <property type="project" value="UniProtKB-UniRule"/>
</dbReference>
<dbReference type="PATRIC" id="fig|1685125.3.peg.94"/>
<evidence type="ECO:0000256" key="7">
    <source>
        <dbReference type="SAM" id="MobiDB-lite"/>
    </source>
</evidence>
<organism evidence="8 9">
    <name type="scientific">miscellaneous Crenarchaeota group-1 archaeon SG8-32-3</name>
    <dbReference type="NCBI Taxonomy" id="1685125"/>
    <lineage>
        <taxon>Archaea</taxon>
        <taxon>Candidatus Bathyarchaeota</taxon>
        <taxon>MCG-1</taxon>
    </lineage>
</organism>
<keyword evidence="5 6" id="KW-0687">Ribonucleoprotein</keyword>
<name>A0A0M0BV53_9ARCH</name>
<dbReference type="InterPro" id="IPR044892">
    <property type="entry name" value="Ribosomal_L3_dom_3_arc_sf"/>
</dbReference>
<feature type="region of interest" description="Disordered" evidence="7">
    <location>
        <begin position="311"/>
        <end position="337"/>
    </location>
</feature>
<dbReference type="Gene3D" id="4.10.960.10">
    <property type="entry name" value="Ribosomal protein L3, domain 3"/>
    <property type="match status" value="1"/>
</dbReference>
<dbReference type="Gene3D" id="3.30.1430.10">
    <property type="match status" value="1"/>
</dbReference>
<dbReference type="PANTHER" id="PTHR11363:SF5">
    <property type="entry name" value="LARGE RIBOSOMAL SUBUNIT PROTEIN UL3"/>
    <property type="match status" value="1"/>
</dbReference>
<evidence type="ECO:0000313" key="8">
    <source>
        <dbReference type="EMBL" id="KON32339.1"/>
    </source>
</evidence>
<comment type="subunit">
    <text evidence="6">Part of the 50S ribosomal subunit. Forms a cluster with proteins L14 and L24e.</text>
</comment>
<feature type="compositionally biased region" description="Polar residues" evidence="7">
    <location>
        <begin position="321"/>
        <end position="337"/>
    </location>
</feature>
<dbReference type="NCBIfam" id="NF003261">
    <property type="entry name" value="PRK04231.1"/>
    <property type="match status" value="1"/>
</dbReference>
<evidence type="ECO:0000313" key="9">
    <source>
        <dbReference type="Proteomes" id="UP000054016"/>
    </source>
</evidence>
<evidence type="ECO:0000256" key="5">
    <source>
        <dbReference type="ARBA" id="ARBA00023274"/>
    </source>
</evidence>
<evidence type="ECO:0000256" key="3">
    <source>
        <dbReference type="ARBA" id="ARBA00022884"/>
    </source>
</evidence>
<comment type="similarity">
    <text evidence="1 6">Belongs to the universal ribosomal protein uL3 family.</text>
</comment>
<sequence>MGHRKKHAPKHGSLAYLPRKRAKKPVARIRYWPKLEADTPRLLGFTGYKAGMTYVFTIEDRKRSPNFGKEVVRPATVIETPPILIIGIRTYTKTLYGLRHLTEAWMKDPPAELDRALVLPDNFDTEKMLKNLYKNLEKTATVRVITATQPKQTSLAKKKPDITEVQIGGATIPQQLEYAKTLLGKTVTAEEVFKEGQHTDIAAVTTGKGFQGPVKRWGVTILQHKGRKTKRGVATLGPWKPAHVMYSVPRAGQMGYHQRIEYNKRILKIGKDGKEITVKGGYIRYGQLKGPYILIEGSIPGTEKRAIRLRHPARPPKETTETPPQITYTSLESPQGK</sequence>
<comment type="caution">
    <text evidence="8">The sequence shown here is derived from an EMBL/GenBank/DDBJ whole genome shotgun (WGS) entry which is preliminary data.</text>
</comment>
<dbReference type="HAMAP" id="MF_01325_A">
    <property type="entry name" value="Ribosomal_uL3_A"/>
    <property type="match status" value="1"/>
</dbReference>
<dbReference type="PANTHER" id="PTHR11363">
    <property type="entry name" value="60S RIBOSOMAL PROTEIN L3-RELATED"/>
    <property type="match status" value="1"/>
</dbReference>
<dbReference type="InterPro" id="IPR045077">
    <property type="entry name" value="L3_arc_euk"/>
</dbReference>
<dbReference type="InterPro" id="IPR019926">
    <property type="entry name" value="Ribosomal_uL3_CS"/>
</dbReference>
<dbReference type="GO" id="GO:0006412">
    <property type="term" value="P:translation"/>
    <property type="evidence" value="ECO:0007669"/>
    <property type="project" value="UniProtKB-UniRule"/>
</dbReference>
<dbReference type="Pfam" id="PF00297">
    <property type="entry name" value="Ribosomal_L3"/>
    <property type="match status" value="1"/>
</dbReference>
<evidence type="ECO:0000256" key="1">
    <source>
        <dbReference type="ARBA" id="ARBA00006540"/>
    </source>
</evidence>
<accession>A0A0M0BV53</accession>
<dbReference type="InterPro" id="IPR009000">
    <property type="entry name" value="Transl_B-barrel_sf"/>
</dbReference>
<evidence type="ECO:0000256" key="6">
    <source>
        <dbReference type="HAMAP-Rule" id="MF_01325"/>
    </source>
</evidence>
<dbReference type="Proteomes" id="UP000054016">
    <property type="component" value="Unassembled WGS sequence"/>
</dbReference>
<dbReference type="GO" id="GO:0022625">
    <property type="term" value="C:cytosolic large ribosomal subunit"/>
    <property type="evidence" value="ECO:0007669"/>
    <property type="project" value="UniProtKB-UniRule"/>
</dbReference>
<reference evidence="9" key="1">
    <citation type="submission" date="2015-06" db="EMBL/GenBank/DDBJ databases">
        <title>New insights into the roles of widespread benthic archaea in carbon and nitrogen cycling.</title>
        <authorList>
            <person name="Lazar C.S."/>
            <person name="Baker B.J."/>
            <person name="Seitz K.W."/>
            <person name="Hyde A.S."/>
            <person name="Dick G.J."/>
            <person name="Hinrichs K.-U."/>
            <person name="Teske A.P."/>
        </authorList>
    </citation>
    <scope>NUCLEOTIDE SEQUENCE [LARGE SCALE GENOMIC DNA]</scope>
</reference>
<dbReference type="InterPro" id="IPR000597">
    <property type="entry name" value="Ribosomal_uL3"/>
</dbReference>
<keyword evidence="2 6" id="KW-0699">rRNA-binding</keyword>
<gene>
    <name evidence="6" type="primary">rpl3</name>
    <name evidence="8" type="ORF">AC478_00540</name>
</gene>
<dbReference type="InterPro" id="IPR019928">
    <property type="entry name" value="Ribosomal_uL3_arc"/>
</dbReference>
<evidence type="ECO:0000256" key="4">
    <source>
        <dbReference type="ARBA" id="ARBA00022980"/>
    </source>
</evidence>
<dbReference type="EMBL" id="LFWV01000004">
    <property type="protein sequence ID" value="KON32339.1"/>
    <property type="molecule type" value="Genomic_DNA"/>
</dbReference>
<dbReference type="PROSITE" id="PS00474">
    <property type="entry name" value="RIBOSOMAL_L3"/>
    <property type="match status" value="1"/>
</dbReference>
<proteinExistence type="inferred from homology"/>
<comment type="function">
    <text evidence="6">One of the primary rRNA binding proteins, it binds directly near the 3'-end of the 23S rRNA, where it nucleates assembly of the 50S subunit.</text>
</comment>
<dbReference type="NCBIfam" id="TIGR03626">
    <property type="entry name" value="L3_arch"/>
    <property type="match status" value="1"/>
</dbReference>
<dbReference type="GO" id="GO:0019843">
    <property type="term" value="F:rRNA binding"/>
    <property type="evidence" value="ECO:0007669"/>
    <property type="project" value="UniProtKB-UniRule"/>
</dbReference>